<evidence type="ECO:0000313" key="3">
    <source>
        <dbReference type="WBParaSite" id="MBELARI_LOCUS11461"/>
    </source>
</evidence>
<dbReference type="Proteomes" id="UP000887575">
    <property type="component" value="Unassembled WGS sequence"/>
</dbReference>
<dbReference type="WBParaSite" id="MBELARI_LOCUS11461">
    <property type="protein sequence ID" value="MBELARI_LOCUS11461"/>
    <property type="gene ID" value="MBELARI_LOCUS11461"/>
</dbReference>
<name>A0AAF3EBY8_9BILA</name>
<protein>
    <submittedName>
        <fullName evidence="3">Uncharacterized protein</fullName>
    </submittedName>
</protein>
<evidence type="ECO:0000256" key="1">
    <source>
        <dbReference type="SAM" id="MobiDB-lite"/>
    </source>
</evidence>
<accession>A0AAF3EBY8</accession>
<feature type="region of interest" description="Disordered" evidence="1">
    <location>
        <begin position="1"/>
        <end position="109"/>
    </location>
</feature>
<feature type="compositionally biased region" description="Low complexity" evidence="1">
    <location>
        <begin position="64"/>
        <end position="102"/>
    </location>
</feature>
<feature type="region of interest" description="Disordered" evidence="1">
    <location>
        <begin position="455"/>
        <end position="477"/>
    </location>
</feature>
<proteinExistence type="predicted"/>
<keyword evidence="2" id="KW-1185">Reference proteome</keyword>
<evidence type="ECO:0000313" key="2">
    <source>
        <dbReference type="Proteomes" id="UP000887575"/>
    </source>
</evidence>
<organism evidence="2 3">
    <name type="scientific">Mesorhabditis belari</name>
    <dbReference type="NCBI Taxonomy" id="2138241"/>
    <lineage>
        <taxon>Eukaryota</taxon>
        <taxon>Metazoa</taxon>
        <taxon>Ecdysozoa</taxon>
        <taxon>Nematoda</taxon>
        <taxon>Chromadorea</taxon>
        <taxon>Rhabditida</taxon>
        <taxon>Rhabditina</taxon>
        <taxon>Rhabditomorpha</taxon>
        <taxon>Rhabditoidea</taxon>
        <taxon>Rhabditidae</taxon>
        <taxon>Mesorhabditinae</taxon>
        <taxon>Mesorhabditis</taxon>
    </lineage>
</organism>
<feature type="compositionally biased region" description="Basic and acidic residues" evidence="1">
    <location>
        <begin position="465"/>
        <end position="477"/>
    </location>
</feature>
<feature type="region of interest" description="Disordered" evidence="1">
    <location>
        <begin position="177"/>
        <end position="208"/>
    </location>
</feature>
<dbReference type="AlphaFoldDB" id="A0AAF3EBY8"/>
<sequence length="477" mass="55171">MSNNGKAMSNSQPQNKRKRFLEEGTPRTDVAQIQQSFSNENNFPSWTTNFEHEQNRPVAGFPYQAQLQQPQLQQPQLQQPQLQQPQLQQAQLQQAQLQQPQPELSPPSQGLDLSHVFGENMMITTGGGDIGCPDDQNAWYTQIHDLPPPKDYNMQSVQFQGSYQTPLQHCSMEGSQEDSVWDQGQPGPSHRYDFRPPETAVDPLLPGPSHRYYNPPPATHSDFNSAVDLLLPVYEDVPKEIKDRVRDENNQLLENWKDTNWQSKEWRKLEAECIEDFGGFPAPPPPAILYERKKNGRKKHSANEIDPYFHFTDKDAETLMEGKRRGNDMVCRKNKLSRKGIEEWHEATNKQEAANSLWKDIHSRVINNRQSTNVKNRTTKDHGYFSQKTVQVCDVANQYRSLLMHLFNGQMTLEDARGSMNEIDRRIFTNDQGHWFESGMNLLIQVREYAVIEANKKPTTRQRTMSKEKNEKDKKKK</sequence>
<feature type="compositionally biased region" description="Polar residues" evidence="1">
    <location>
        <begin position="31"/>
        <end position="49"/>
    </location>
</feature>
<reference evidence="3" key="1">
    <citation type="submission" date="2024-02" db="UniProtKB">
        <authorList>
            <consortium name="WormBaseParasite"/>
        </authorList>
    </citation>
    <scope>IDENTIFICATION</scope>
</reference>
<feature type="compositionally biased region" description="Polar residues" evidence="1">
    <location>
        <begin position="1"/>
        <end position="14"/>
    </location>
</feature>